<proteinExistence type="predicted"/>
<evidence type="ECO:0000256" key="1">
    <source>
        <dbReference type="SAM" id="MobiDB-lite"/>
    </source>
</evidence>
<protein>
    <submittedName>
        <fullName evidence="3">Aminoglycoside phosphotransferase family protein</fullName>
    </submittedName>
</protein>
<dbReference type="InterPro" id="IPR011009">
    <property type="entry name" value="Kinase-like_dom_sf"/>
</dbReference>
<dbReference type="Gene3D" id="3.90.1200.10">
    <property type="match status" value="1"/>
</dbReference>
<evidence type="ECO:0000313" key="4">
    <source>
        <dbReference type="Proteomes" id="UP001147700"/>
    </source>
</evidence>
<feature type="domain" description="Aminoglycoside phosphotransferase" evidence="2">
    <location>
        <begin position="123"/>
        <end position="318"/>
    </location>
</feature>
<dbReference type="InterPro" id="IPR002575">
    <property type="entry name" value="Aminoglycoside_PTrfase"/>
</dbReference>
<dbReference type="RefSeq" id="WP_202957536.1">
    <property type="nucleotide sequence ID" value="NZ_JAPCID010000040.1"/>
</dbReference>
<comment type="caution">
    <text evidence="3">The sequence shown here is derived from an EMBL/GenBank/DDBJ whole genome shotgun (WGS) entry which is preliminary data.</text>
</comment>
<evidence type="ECO:0000313" key="3">
    <source>
        <dbReference type="EMBL" id="MDA0140483.1"/>
    </source>
</evidence>
<accession>A0ABT4RPI4</accession>
<dbReference type="SUPFAM" id="SSF56112">
    <property type="entry name" value="Protein kinase-like (PK-like)"/>
    <property type="match status" value="1"/>
</dbReference>
<dbReference type="Pfam" id="PF01636">
    <property type="entry name" value="APH"/>
    <property type="match status" value="1"/>
</dbReference>
<name>A0ABT4RPI4_9ACTN</name>
<feature type="region of interest" description="Disordered" evidence="1">
    <location>
        <begin position="184"/>
        <end position="206"/>
    </location>
</feature>
<evidence type="ECO:0000259" key="2">
    <source>
        <dbReference type="Pfam" id="PF01636"/>
    </source>
</evidence>
<dbReference type="Proteomes" id="UP001147700">
    <property type="component" value="Unassembled WGS sequence"/>
</dbReference>
<dbReference type="EMBL" id="JAPCID010000040">
    <property type="protein sequence ID" value="MDA0140483.1"/>
    <property type="molecule type" value="Genomic_DNA"/>
</dbReference>
<organism evidence="3 4">
    <name type="scientific">Solirubrobacter deserti</name>
    <dbReference type="NCBI Taxonomy" id="2282478"/>
    <lineage>
        <taxon>Bacteria</taxon>
        <taxon>Bacillati</taxon>
        <taxon>Actinomycetota</taxon>
        <taxon>Thermoleophilia</taxon>
        <taxon>Solirubrobacterales</taxon>
        <taxon>Solirubrobacteraceae</taxon>
        <taxon>Solirubrobacter</taxon>
    </lineage>
</organism>
<feature type="compositionally biased region" description="Polar residues" evidence="1">
    <location>
        <begin position="186"/>
        <end position="197"/>
    </location>
</feature>
<reference evidence="3" key="1">
    <citation type="submission" date="2022-10" db="EMBL/GenBank/DDBJ databases">
        <title>The WGS of Solirubrobacter sp. CPCC 204708.</title>
        <authorList>
            <person name="Jiang Z."/>
        </authorList>
    </citation>
    <scope>NUCLEOTIDE SEQUENCE</scope>
    <source>
        <strain evidence="3">CPCC 204708</strain>
    </source>
</reference>
<sequence length="355" mass="38095">MLAPDPVLPRRDALLRPETMAGVLSQRLHAGVPVDACERMYVKYRVGDSVRVVYRYRVGETTAFAAARSGRRDGVPAPEVDAALYPFPHDRKLAALPRLPGRLIAWAAEQSATAQLDGAYAKVQRADGERRGLRALADQDAVRVPRLLADEDGVLTIEALPGRPPDLHGLGRSLRALHNLKRDSPSLGNATAQSQNGVDPGARDIKRDSPSLGNFVRLDRARLVTAAEVIAAARPEAGDAAKRFVERLGAPPEQPEVLVHGDANLGNAVLLEDGTVALLDLEHLAVGPAAADVGQVVANLLVAGADARPFLEGYGTLDREALSWYTRASLLARVALPAISRYRPQLIARLPRLLA</sequence>
<gene>
    <name evidence="3" type="ORF">OJ962_23500</name>
</gene>
<keyword evidence="4" id="KW-1185">Reference proteome</keyword>